<comment type="caution">
    <text evidence="2">The sequence shown here is derived from an EMBL/GenBank/DDBJ whole genome shotgun (WGS) entry which is preliminary data.</text>
</comment>
<sequence>MGIVVTIREAEERIGELLQRVRDGEHVVVTEDGKPIANLVSATSSAESAEARSGSGILERSRRWMSEHGIDQAFPYVAPDFDAPLPETLEFDEPHDAAR</sequence>
<reference evidence="2 3" key="1">
    <citation type="submission" date="2015-09" db="EMBL/GenBank/DDBJ databases">
        <authorList>
            <person name="Jackson K.R."/>
            <person name="Lunt B.L."/>
            <person name="Fisher J.N.B."/>
            <person name="Gardner A.V."/>
            <person name="Bailey M.E."/>
            <person name="Deus L.M."/>
            <person name="Earl A.S."/>
            <person name="Gibby P.D."/>
            <person name="Hartmann K.A."/>
            <person name="Liu J.E."/>
            <person name="Manci A.M."/>
            <person name="Nielsen D.A."/>
            <person name="Solomon M.B."/>
            <person name="Breakwell D.P."/>
            <person name="Burnett S.H."/>
            <person name="Grose J.H."/>
        </authorList>
    </citation>
    <scope>NUCLEOTIDE SEQUENCE [LARGE SCALE GENOMIC DNA]</scope>
    <source>
        <strain evidence="2 3">16</strain>
    </source>
</reference>
<dbReference type="InterPro" id="IPR036165">
    <property type="entry name" value="YefM-like_sf"/>
</dbReference>
<dbReference type="PROSITE" id="PS50890">
    <property type="entry name" value="PUA"/>
    <property type="match status" value="1"/>
</dbReference>
<reference evidence="2 3" key="2">
    <citation type="submission" date="2015-10" db="EMBL/GenBank/DDBJ databases">
        <title>Draft Genome Sequence of Prosthecomicrobium hirschii ATCC 27832.</title>
        <authorList>
            <person name="Daniel J."/>
            <person name="Givan S.A."/>
            <person name="Brun Y.V."/>
            <person name="Brown P.J."/>
        </authorList>
    </citation>
    <scope>NUCLEOTIDE SEQUENCE [LARGE SCALE GENOMIC DNA]</scope>
    <source>
        <strain evidence="2 3">16</strain>
    </source>
</reference>
<evidence type="ECO:0000256" key="1">
    <source>
        <dbReference type="ARBA" id="ARBA00009981"/>
    </source>
</evidence>
<proteinExistence type="inferred from homology"/>
<dbReference type="PANTHER" id="PTHR35377">
    <property type="entry name" value="ANTITOXIN VAPB49-RELATED-RELATED"/>
    <property type="match status" value="1"/>
</dbReference>
<comment type="similarity">
    <text evidence="1">Belongs to the phD/YefM antitoxin family.</text>
</comment>
<keyword evidence="3" id="KW-1185">Reference proteome</keyword>
<dbReference type="EMBL" id="LJYW01000001">
    <property type="protein sequence ID" value="KPL54605.1"/>
    <property type="molecule type" value="Genomic_DNA"/>
</dbReference>
<protein>
    <submittedName>
        <fullName evidence="2">Uncharacterized protein</fullName>
    </submittedName>
</protein>
<dbReference type="NCBIfam" id="TIGR01552">
    <property type="entry name" value="phd_fam"/>
    <property type="match status" value="1"/>
</dbReference>
<accession>A0A0P6W7P0</accession>
<dbReference type="STRING" id="665126.ABB55_22225"/>
<dbReference type="SUPFAM" id="SSF143120">
    <property type="entry name" value="YefM-like"/>
    <property type="match status" value="1"/>
</dbReference>
<dbReference type="AlphaFoldDB" id="A0A0P6W7P0"/>
<dbReference type="PANTHER" id="PTHR35377:SF7">
    <property type="entry name" value="SSL1004 PROTEIN"/>
    <property type="match status" value="1"/>
</dbReference>
<evidence type="ECO:0000313" key="2">
    <source>
        <dbReference type="EMBL" id="KPL54605.1"/>
    </source>
</evidence>
<name>A0A0P6W7P0_9HYPH</name>
<organism evidence="2 3">
    <name type="scientific">Prosthecodimorpha hirschii</name>
    <dbReference type="NCBI Taxonomy" id="665126"/>
    <lineage>
        <taxon>Bacteria</taxon>
        <taxon>Pseudomonadati</taxon>
        <taxon>Pseudomonadota</taxon>
        <taxon>Alphaproteobacteria</taxon>
        <taxon>Hyphomicrobiales</taxon>
        <taxon>Ancalomicrobiaceae</taxon>
        <taxon>Prosthecodimorpha</taxon>
    </lineage>
</organism>
<dbReference type="Gene3D" id="3.40.1620.10">
    <property type="entry name" value="YefM-like domain"/>
    <property type="match status" value="1"/>
</dbReference>
<dbReference type="InterPro" id="IPR051416">
    <property type="entry name" value="phD-YefM_TA_antitoxins"/>
</dbReference>
<dbReference type="RefSeq" id="WP_054360772.1">
    <property type="nucleotide sequence ID" value="NZ_LJYW01000001.1"/>
</dbReference>
<dbReference type="Proteomes" id="UP000048984">
    <property type="component" value="Unassembled WGS sequence"/>
</dbReference>
<evidence type="ECO:0000313" key="3">
    <source>
        <dbReference type="Proteomes" id="UP000048984"/>
    </source>
</evidence>
<gene>
    <name evidence="2" type="ORF">ABB55_22225</name>
</gene>